<accession>A0A7C9LQ53</accession>
<evidence type="ECO:0000256" key="1">
    <source>
        <dbReference type="ARBA" id="ARBA00022679"/>
    </source>
</evidence>
<dbReference type="CDD" id="cd04301">
    <property type="entry name" value="NAT_SF"/>
    <property type="match status" value="1"/>
</dbReference>
<reference evidence="4 5" key="1">
    <citation type="submission" date="2019-12" db="EMBL/GenBank/DDBJ databases">
        <title>Deinococcus sp. HMF7620 Genome sequencing and assembly.</title>
        <authorList>
            <person name="Kang H."/>
            <person name="Kim H."/>
            <person name="Joh K."/>
        </authorList>
    </citation>
    <scope>NUCLEOTIDE SEQUENCE [LARGE SCALE GENOMIC DNA]</scope>
    <source>
        <strain evidence="4 5">HMF7620</strain>
    </source>
</reference>
<proteinExistence type="predicted"/>
<dbReference type="Proteomes" id="UP000483286">
    <property type="component" value="Unassembled WGS sequence"/>
</dbReference>
<dbReference type="Pfam" id="PF00583">
    <property type="entry name" value="Acetyltransf_1"/>
    <property type="match status" value="1"/>
</dbReference>
<dbReference type="SUPFAM" id="SSF55729">
    <property type="entry name" value="Acyl-CoA N-acyltransferases (Nat)"/>
    <property type="match status" value="2"/>
</dbReference>
<dbReference type="PROSITE" id="PS51186">
    <property type="entry name" value="GNAT"/>
    <property type="match status" value="2"/>
</dbReference>
<evidence type="ECO:0000256" key="2">
    <source>
        <dbReference type="ARBA" id="ARBA00023315"/>
    </source>
</evidence>
<keyword evidence="2" id="KW-0012">Acyltransferase</keyword>
<dbReference type="AlphaFoldDB" id="A0A7C9LQ53"/>
<dbReference type="InterPro" id="IPR050832">
    <property type="entry name" value="Bact_Acetyltransf"/>
</dbReference>
<evidence type="ECO:0000313" key="5">
    <source>
        <dbReference type="Proteomes" id="UP000483286"/>
    </source>
</evidence>
<dbReference type="PANTHER" id="PTHR43877:SF1">
    <property type="entry name" value="ACETYLTRANSFERASE"/>
    <property type="match status" value="1"/>
</dbReference>
<feature type="domain" description="N-acetyltransferase" evidence="3">
    <location>
        <begin position="163"/>
        <end position="308"/>
    </location>
</feature>
<comment type="caution">
    <text evidence="4">The sequence shown here is derived from an EMBL/GenBank/DDBJ whole genome shotgun (WGS) entry which is preliminary data.</text>
</comment>
<dbReference type="PANTHER" id="PTHR43877">
    <property type="entry name" value="AMINOALKYLPHOSPHONATE N-ACETYLTRANSFERASE-RELATED-RELATED"/>
    <property type="match status" value="1"/>
</dbReference>
<keyword evidence="5" id="KW-1185">Reference proteome</keyword>
<dbReference type="InterPro" id="IPR016181">
    <property type="entry name" value="Acyl_CoA_acyltransferase"/>
</dbReference>
<keyword evidence="1 4" id="KW-0808">Transferase</keyword>
<dbReference type="GO" id="GO:0016747">
    <property type="term" value="F:acyltransferase activity, transferring groups other than amino-acyl groups"/>
    <property type="evidence" value="ECO:0007669"/>
    <property type="project" value="InterPro"/>
</dbReference>
<sequence>MTHALHATAHLPTLRPFRQSDAVAVAQLLTDSVRGHWTYTPEQFREATPPSRLVAEQEGQVIATARLAPFGPSVPDALRLDLAGDGSAFTALTLALLAEVPAGFARVLGVTREDFGEQMDFFHAAGFRNAWQSWGAHLDLTRFDPAAFEPLQERLFLAGYEPERLSPDAPERDWDALFALHERGIQDRPRNPTTTPDPLTRDTLRETIRREEAAFVTRVKGEIVALTRLSLRGQEVDSEDTVTHPGHRGRGVATALKAFALAWARAEGHTHAGTGGTVLNLPMLRVNTRLGYRVERMWVTWEKELASE</sequence>
<gene>
    <name evidence="4" type="ORF">GO986_21510</name>
</gene>
<organism evidence="4 5">
    <name type="scientific">Deinococcus arboris</name>
    <dbReference type="NCBI Taxonomy" id="2682977"/>
    <lineage>
        <taxon>Bacteria</taxon>
        <taxon>Thermotogati</taxon>
        <taxon>Deinococcota</taxon>
        <taxon>Deinococci</taxon>
        <taxon>Deinococcales</taxon>
        <taxon>Deinococcaceae</taxon>
        <taxon>Deinococcus</taxon>
    </lineage>
</organism>
<evidence type="ECO:0000259" key="3">
    <source>
        <dbReference type="PROSITE" id="PS51186"/>
    </source>
</evidence>
<protein>
    <submittedName>
        <fullName evidence="4">GNAT family N-acetyltransferase</fullName>
    </submittedName>
</protein>
<evidence type="ECO:0000313" key="4">
    <source>
        <dbReference type="EMBL" id="MVN89317.1"/>
    </source>
</evidence>
<dbReference type="RefSeq" id="WP_157461575.1">
    <property type="nucleotide sequence ID" value="NZ_WQLB01000053.1"/>
</dbReference>
<feature type="domain" description="N-acetyltransferase" evidence="3">
    <location>
        <begin position="12"/>
        <end position="145"/>
    </location>
</feature>
<dbReference type="InterPro" id="IPR000182">
    <property type="entry name" value="GNAT_dom"/>
</dbReference>
<dbReference type="Gene3D" id="3.40.630.30">
    <property type="match status" value="1"/>
</dbReference>
<name>A0A7C9LQ53_9DEIO</name>
<dbReference type="EMBL" id="WQLB01000053">
    <property type="protein sequence ID" value="MVN89317.1"/>
    <property type="molecule type" value="Genomic_DNA"/>
</dbReference>